<name>A0ABV5EYU2_9FLAO</name>
<protein>
    <submittedName>
        <fullName evidence="1">DUF6660 family protein</fullName>
    </submittedName>
</protein>
<sequence length="105" mass="11863">MKFLAVILSIYILALNFAPCEDVVQGDDAQQIVSELVQHNDADHNHDTLDLCSPFCQCHCCHINVAQFHPLQITFTVPDISTKLFLHFDSLGKDFNQTLLQPPRV</sequence>
<dbReference type="EMBL" id="JBHMEZ010000003">
    <property type="protein sequence ID" value="MFB9052368.1"/>
    <property type="molecule type" value="Genomic_DNA"/>
</dbReference>
<gene>
    <name evidence="1" type="ORF">ACFFVB_04680</name>
</gene>
<proteinExistence type="predicted"/>
<comment type="caution">
    <text evidence="1">The sequence shown here is derived from an EMBL/GenBank/DDBJ whole genome shotgun (WGS) entry which is preliminary data.</text>
</comment>
<organism evidence="1 2">
    <name type="scientific">Formosa undariae</name>
    <dbReference type="NCBI Taxonomy" id="1325436"/>
    <lineage>
        <taxon>Bacteria</taxon>
        <taxon>Pseudomonadati</taxon>
        <taxon>Bacteroidota</taxon>
        <taxon>Flavobacteriia</taxon>
        <taxon>Flavobacteriales</taxon>
        <taxon>Flavobacteriaceae</taxon>
        <taxon>Formosa</taxon>
    </lineage>
</organism>
<dbReference type="RefSeq" id="WP_382381555.1">
    <property type="nucleotide sequence ID" value="NZ_JBHMEZ010000003.1"/>
</dbReference>
<dbReference type="Proteomes" id="UP001589605">
    <property type="component" value="Unassembled WGS sequence"/>
</dbReference>
<evidence type="ECO:0000313" key="1">
    <source>
        <dbReference type="EMBL" id="MFB9052368.1"/>
    </source>
</evidence>
<keyword evidence="2" id="KW-1185">Reference proteome</keyword>
<accession>A0ABV5EYU2</accession>
<reference evidence="1 2" key="1">
    <citation type="submission" date="2024-09" db="EMBL/GenBank/DDBJ databases">
        <authorList>
            <person name="Sun Q."/>
            <person name="Mori K."/>
        </authorList>
    </citation>
    <scope>NUCLEOTIDE SEQUENCE [LARGE SCALE GENOMIC DNA]</scope>
    <source>
        <strain evidence="1 2">CECT 8286</strain>
    </source>
</reference>
<evidence type="ECO:0000313" key="2">
    <source>
        <dbReference type="Proteomes" id="UP001589605"/>
    </source>
</evidence>
<dbReference type="Pfam" id="PF20365">
    <property type="entry name" value="DUF6660"/>
    <property type="match status" value="1"/>
</dbReference>
<dbReference type="InterPro" id="IPR046601">
    <property type="entry name" value="DUF6660"/>
</dbReference>